<dbReference type="InterPro" id="IPR014719">
    <property type="entry name" value="Ribosomal_bL12_C/ClpS-like"/>
</dbReference>
<evidence type="ECO:0000313" key="1">
    <source>
        <dbReference type="EMBL" id="UUY48978.1"/>
    </source>
</evidence>
<evidence type="ECO:0008006" key="3">
    <source>
        <dbReference type="Google" id="ProtNLM"/>
    </source>
</evidence>
<gene>
    <name evidence="1" type="ORF">NRK68_18295</name>
</gene>
<dbReference type="Gene3D" id="3.30.1390.10">
    <property type="match status" value="1"/>
</dbReference>
<dbReference type="GeneID" id="95575440"/>
<dbReference type="RefSeq" id="WP_183066574.1">
    <property type="nucleotide sequence ID" value="NZ_CP102514.1"/>
</dbReference>
<evidence type="ECO:0000313" key="2">
    <source>
        <dbReference type="Proteomes" id="UP001057738"/>
    </source>
</evidence>
<dbReference type="Proteomes" id="UP001057738">
    <property type="component" value="Chromosome"/>
</dbReference>
<dbReference type="EMBL" id="CP102514">
    <property type="protein sequence ID" value="UUY48978.1"/>
    <property type="molecule type" value="Genomic_DNA"/>
</dbReference>
<proteinExistence type="predicted"/>
<reference evidence="1" key="1">
    <citation type="submission" date="2022-08" db="EMBL/GenBank/DDBJ databases">
        <authorList>
            <person name="Tian L."/>
        </authorList>
    </citation>
    <scope>NUCLEOTIDE SEQUENCE</scope>
    <source>
        <strain evidence="1">CM253</strain>
    </source>
</reference>
<name>A0ABY5PZU8_9ACTN</name>
<organism evidence="1 2">
    <name type="scientific">Streptomyces yangpuensis</name>
    <dbReference type="NCBI Taxonomy" id="1648182"/>
    <lineage>
        <taxon>Bacteria</taxon>
        <taxon>Bacillati</taxon>
        <taxon>Actinomycetota</taxon>
        <taxon>Actinomycetes</taxon>
        <taxon>Kitasatosporales</taxon>
        <taxon>Streptomycetaceae</taxon>
        <taxon>Streptomyces</taxon>
    </lineage>
</organism>
<keyword evidence="2" id="KW-1185">Reference proteome</keyword>
<accession>A0ABY5PZU8</accession>
<protein>
    <recommendedName>
        <fullName evidence="3">Ribosomal protein L7/L12 C-terminal domain-containing protein</fullName>
    </recommendedName>
</protein>
<sequence>MNTMFLLVVLIGTAGWITSTVSLRVKSLQVQADRTERRLALLLDHLGIEEPEPAGLDEVRALIRDDRQISAIKAYRRITGAGLAEAKLAVEALAVTERRK</sequence>